<feature type="transmembrane region" description="Helical" evidence="8">
    <location>
        <begin position="327"/>
        <end position="345"/>
    </location>
</feature>
<evidence type="ECO:0000256" key="2">
    <source>
        <dbReference type="ARBA" id="ARBA00022475"/>
    </source>
</evidence>
<name>A0A081BTS0_VECG1</name>
<evidence type="ECO:0000256" key="8">
    <source>
        <dbReference type="SAM" id="Phobius"/>
    </source>
</evidence>
<keyword evidence="5 8" id="KW-0812">Transmembrane</keyword>
<keyword evidence="7 8" id="KW-0472">Membrane</keyword>
<gene>
    <name evidence="10" type="ORF">U27_02683</name>
</gene>
<dbReference type="Pfam" id="PF13231">
    <property type="entry name" value="PMT_2"/>
    <property type="match status" value="1"/>
</dbReference>
<proteinExistence type="predicted"/>
<organism evidence="10">
    <name type="scientific">Vecturithrix granuli</name>
    <dbReference type="NCBI Taxonomy" id="1499967"/>
    <lineage>
        <taxon>Bacteria</taxon>
        <taxon>Candidatus Moduliflexota</taxon>
        <taxon>Candidatus Vecturitrichia</taxon>
        <taxon>Candidatus Vecturitrichales</taxon>
        <taxon>Candidatus Vecturitrichaceae</taxon>
        <taxon>Candidatus Vecturithrix</taxon>
    </lineage>
</organism>
<evidence type="ECO:0000313" key="11">
    <source>
        <dbReference type="Proteomes" id="UP000030661"/>
    </source>
</evidence>
<feature type="transmembrane region" description="Helical" evidence="8">
    <location>
        <begin position="377"/>
        <end position="396"/>
    </location>
</feature>
<evidence type="ECO:0000256" key="4">
    <source>
        <dbReference type="ARBA" id="ARBA00022679"/>
    </source>
</evidence>
<evidence type="ECO:0000256" key="6">
    <source>
        <dbReference type="ARBA" id="ARBA00022989"/>
    </source>
</evidence>
<dbReference type="STRING" id="1499967.U27_02683"/>
<dbReference type="HOGENOM" id="CLU_048081_1_0_0"/>
<reference evidence="10" key="1">
    <citation type="journal article" date="2015" name="PeerJ">
        <title>First genomic representation of candidate bacterial phylum KSB3 points to enhanced environmental sensing as a trigger of wastewater bulking.</title>
        <authorList>
            <person name="Sekiguchi Y."/>
            <person name="Ohashi A."/>
            <person name="Parks D.H."/>
            <person name="Yamauchi T."/>
            <person name="Tyson G.W."/>
            <person name="Hugenholtz P."/>
        </authorList>
    </citation>
    <scope>NUCLEOTIDE SEQUENCE [LARGE SCALE GENOMIC DNA]</scope>
</reference>
<accession>A0A081BTS0</accession>
<dbReference type="eggNOG" id="COG1807">
    <property type="taxonomic scope" value="Bacteria"/>
</dbReference>
<feature type="transmembrane region" description="Helical" evidence="8">
    <location>
        <begin position="199"/>
        <end position="220"/>
    </location>
</feature>
<keyword evidence="11" id="KW-1185">Reference proteome</keyword>
<evidence type="ECO:0000313" key="10">
    <source>
        <dbReference type="EMBL" id="GAK55725.1"/>
    </source>
</evidence>
<evidence type="ECO:0000256" key="3">
    <source>
        <dbReference type="ARBA" id="ARBA00022676"/>
    </source>
</evidence>
<dbReference type="PANTHER" id="PTHR33908:SF11">
    <property type="entry name" value="MEMBRANE PROTEIN"/>
    <property type="match status" value="1"/>
</dbReference>
<dbReference type="Proteomes" id="UP000030661">
    <property type="component" value="Unassembled WGS sequence"/>
</dbReference>
<evidence type="ECO:0000259" key="9">
    <source>
        <dbReference type="Pfam" id="PF13231"/>
    </source>
</evidence>
<sequence>MFWLIVGLAFGVRVAAILLAGDVLERNLSLDAMSYHAIAHNLVEHQIFNSPFDPPYRPDQPGTFRPPLTPFFLAAIYAIAGVNLLWGQIGLAVISAFTCGLTYRLGAKLFEPTIGILAGVLICGYPLLLLFVLLPLTEGLSIFLTLALMNLFYDEQADRMRHILLIGVVFGLLLLNKAANIVVVSCLLVWGFGRLSGSYVIQGMKIGFIAITAAVIILPWTLRNLTVTGTCIPINSNGGWTFYLGNNPHTEKNLTALERGASNGWIPSQEVYLPFQDLKFGDTRGYEARSIQLGWQFIKQHPGTFLNFALRKLKIFWSPYQHVLDKITWYPLAIFSLIGLGYALVQWRHHLLIYILLLSSMSIPIMFTSMPRFRAPLIPFLMIYAAFGGVQIWKAIRGQELRIE</sequence>
<keyword evidence="6 8" id="KW-1133">Transmembrane helix</keyword>
<comment type="subcellular location">
    <subcellularLocation>
        <location evidence="1">Cell membrane</location>
        <topology evidence="1">Multi-pass membrane protein</topology>
    </subcellularLocation>
</comment>
<dbReference type="InterPro" id="IPR050297">
    <property type="entry name" value="LipidA_mod_glycosyltrf_83"/>
</dbReference>
<feature type="transmembrane region" description="Helical" evidence="8">
    <location>
        <begin position="109"/>
        <end position="128"/>
    </location>
</feature>
<dbReference type="PANTHER" id="PTHR33908">
    <property type="entry name" value="MANNOSYLTRANSFERASE YKCB-RELATED"/>
    <property type="match status" value="1"/>
</dbReference>
<dbReference type="GO" id="GO:0009103">
    <property type="term" value="P:lipopolysaccharide biosynthetic process"/>
    <property type="evidence" value="ECO:0007669"/>
    <property type="project" value="UniProtKB-ARBA"/>
</dbReference>
<keyword evidence="4 10" id="KW-0808">Transferase</keyword>
<protein>
    <submittedName>
        <fullName evidence="10">Glycosyl transferase family 39</fullName>
    </submittedName>
</protein>
<dbReference type="EMBL" id="DF820464">
    <property type="protein sequence ID" value="GAK55725.1"/>
    <property type="molecule type" value="Genomic_DNA"/>
</dbReference>
<evidence type="ECO:0000256" key="1">
    <source>
        <dbReference type="ARBA" id="ARBA00004651"/>
    </source>
</evidence>
<dbReference type="AlphaFoldDB" id="A0A081BTS0"/>
<evidence type="ECO:0000256" key="7">
    <source>
        <dbReference type="ARBA" id="ARBA00023136"/>
    </source>
</evidence>
<evidence type="ECO:0000256" key="5">
    <source>
        <dbReference type="ARBA" id="ARBA00022692"/>
    </source>
</evidence>
<feature type="transmembrane region" description="Helical" evidence="8">
    <location>
        <begin position="71"/>
        <end position="97"/>
    </location>
</feature>
<dbReference type="InterPro" id="IPR038731">
    <property type="entry name" value="RgtA/B/C-like"/>
</dbReference>
<keyword evidence="2" id="KW-1003">Cell membrane</keyword>
<feature type="transmembrane region" description="Helical" evidence="8">
    <location>
        <begin position="165"/>
        <end position="193"/>
    </location>
</feature>
<dbReference type="GO" id="GO:0016763">
    <property type="term" value="F:pentosyltransferase activity"/>
    <property type="evidence" value="ECO:0007669"/>
    <property type="project" value="TreeGrafter"/>
</dbReference>
<feature type="domain" description="Glycosyltransferase RgtA/B/C/D-like" evidence="9">
    <location>
        <begin position="65"/>
        <end position="220"/>
    </location>
</feature>
<dbReference type="GO" id="GO:0005886">
    <property type="term" value="C:plasma membrane"/>
    <property type="evidence" value="ECO:0007669"/>
    <property type="project" value="UniProtKB-SubCell"/>
</dbReference>
<feature type="transmembrane region" description="Helical" evidence="8">
    <location>
        <begin position="351"/>
        <end position="370"/>
    </location>
</feature>
<keyword evidence="3" id="KW-0328">Glycosyltransferase</keyword>